<dbReference type="InterPro" id="IPR001736">
    <property type="entry name" value="PLipase_D/transphosphatidylase"/>
</dbReference>
<dbReference type="AlphaFoldDB" id="A0A858STV8"/>
<protein>
    <recommendedName>
        <fullName evidence="1">PLD phosphodiesterase domain-containing protein</fullName>
    </recommendedName>
</protein>
<feature type="domain" description="PLD phosphodiesterase" evidence="1">
    <location>
        <begin position="1"/>
        <end position="24"/>
    </location>
</feature>
<dbReference type="GO" id="GO:0032049">
    <property type="term" value="P:cardiolipin biosynthetic process"/>
    <property type="evidence" value="ECO:0007669"/>
    <property type="project" value="TreeGrafter"/>
</dbReference>
<dbReference type="RefSeq" id="WP_169639532.1">
    <property type="nucleotide sequence ID" value="NZ_CP048788.1"/>
</dbReference>
<evidence type="ECO:0000313" key="3">
    <source>
        <dbReference type="Proteomes" id="UP000503308"/>
    </source>
</evidence>
<evidence type="ECO:0000259" key="1">
    <source>
        <dbReference type="PROSITE" id="PS50035"/>
    </source>
</evidence>
<dbReference type="PANTHER" id="PTHR21248">
    <property type="entry name" value="CARDIOLIPIN SYNTHASE"/>
    <property type="match status" value="1"/>
</dbReference>
<accession>A0A858STV8</accession>
<dbReference type="Gene3D" id="3.30.870.10">
    <property type="entry name" value="Endonuclease Chain A"/>
    <property type="match status" value="1"/>
</dbReference>
<evidence type="ECO:0000313" key="2">
    <source>
        <dbReference type="EMBL" id="QJF50316.1"/>
    </source>
</evidence>
<dbReference type="GO" id="GO:0003824">
    <property type="term" value="F:catalytic activity"/>
    <property type="evidence" value="ECO:0007669"/>
    <property type="project" value="InterPro"/>
</dbReference>
<dbReference type="SUPFAM" id="SSF56024">
    <property type="entry name" value="Phospholipase D/nuclease"/>
    <property type="match status" value="1"/>
</dbReference>
<dbReference type="EMBL" id="CP048788">
    <property type="protein sequence ID" value="QJF50316.1"/>
    <property type="molecule type" value="Genomic_DNA"/>
</dbReference>
<sequence length="55" mass="5919">MHNKTMMVDNQVAIIGGRNIADEYFGLSGGGNFRDMELLVGGPVARKSSQVFDAC</sequence>
<dbReference type="Proteomes" id="UP000503308">
    <property type="component" value="Chromosome"/>
</dbReference>
<gene>
    <name evidence="2" type="ORF">G3256_03615</name>
</gene>
<proteinExistence type="predicted"/>
<reference evidence="2 3" key="1">
    <citation type="submission" date="2020-02" db="EMBL/GenBank/DDBJ databases">
        <title>Genome sequence of Roseobacter ponti.</title>
        <authorList>
            <person name="Hollensteiner J."/>
            <person name="Schneider D."/>
            <person name="Poehlein A."/>
            <person name="Daniel R."/>
        </authorList>
    </citation>
    <scope>NUCLEOTIDE SEQUENCE [LARGE SCALE GENOMIC DNA]</scope>
    <source>
        <strain evidence="2 3">DSM 106830</strain>
    </source>
</reference>
<dbReference type="PANTHER" id="PTHR21248:SF12">
    <property type="entry name" value="CARDIOLIPIN SYNTHASE C"/>
    <property type="match status" value="1"/>
</dbReference>
<dbReference type="KEGG" id="rpon:G3256_03615"/>
<keyword evidence="3" id="KW-1185">Reference proteome</keyword>
<dbReference type="PROSITE" id="PS50035">
    <property type="entry name" value="PLD"/>
    <property type="match status" value="1"/>
</dbReference>
<organism evidence="2 3">
    <name type="scientific">Roseobacter ponti</name>
    <dbReference type="NCBI Taxonomy" id="1891787"/>
    <lineage>
        <taxon>Bacteria</taxon>
        <taxon>Pseudomonadati</taxon>
        <taxon>Pseudomonadota</taxon>
        <taxon>Alphaproteobacteria</taxon>
        <taxon>Rhodobacterales</taxon>
        <taxon>Roseobacteraceae</taxon>
        <taxon>Roseobacter</taxon>
    </lineage>
</organism>
<name>A0A858STV8_9RHOB</name>